<keyword evidence="2" id="KW-1185">Reference proteome</keyword>
<comment type="caution">
    <text evidence="1">The sequence shown here is derived from an EMBL/GenBank/DDBJ whole genome shotgun (WGS) entry which is preliminary data.</text>
</comment>
<dbReference type="Proteomes" id="UP000033673">
    <property type="component" value="Unassembled WGS sequence"/>
</dbReference>
<dbReference type="EMBL" id="JXXV01000024">
    <property type="protein sequence ID" value="KJY82373.1"/>
    <property type="molecule type" value="Genomic_DNA"/>
</dbReference>
<dbReference type="AlphaFoldDB" id="A0A0F4NHN8"/>
<protein>
    <submittedName>
        <fullName evidence="1">Uncharacterized protein</fullName>
    </submittedName>
</protein>
<reference evidence="1 2" key="1">
    <citation type="journal article" date="2015" name="BMC Genomics">
        <title>Genome mining reveals unlocked bioactive potential of marine Gram-negative bacteria.</title>
        <authorList>
            <person name="Machado H."/>
            <person name="Sonnenschein E.C."/>
            <person name="Melchiorsen J."/>
            <person name="Gram L."/>
        </authorList>
    </citation>
    <scope>NUCLEOTIDE SEQUENCE [LARGE SCALE GENOMIC DNA]</scope>
    <source>
        <strain evidence="1 2">S2757</strain>
    </source>
</reference>
<accession>A0A0F4NHN8</accession>
<sequence length="64" mass="7364">MYCLLFEGYTSIKIVMKIKQTNQGKNQTVINNKSGVINIGNVQRYVDLKMPELRQELKQISSES</sequence>
<name>A0A0F4NHN8_9VIBR</name>
<dbReference type="PATRIC" id="fig|579748.3.peg.2738"/>
<gene>
    <name evidence="1" type="ORF">TW81_13240</name>
</gene>
<evidence type="ECO:0000313" key="2">
    <source>
        <dbReference type="Proteomes" id="UP000033673"/>
    </source>
</evidence>
<evidence type="ECO:0000313" key="1">
    <source>
        <dbReference type="EMBL" id="KJY82373.1"/>
    </source>
</evidence>
<proteinExistence type="predicted"/>
<organism evidence="1 2">
    <name type="scientific">Vibrio galatheae</name>
    <dbReference type="NCBI Taxonomy" id="579748"/>
    <lineage>
        <taxon>Bacteria</taxon>
        <taxon>Pseudomonadati</taxon>
        <taxon>Pseudomonadota</taxon>
        <taxon>Gammaproteobacteria</taxon>
        <taxon>Vibrionales</taxon>
        <taxon>Vibrionaceae</taxon>
        <taxon>Vibrio</taxon>
    </lineage>
</organism>